<dbReference type="EMBL" id="QTUA01000001">
    <property type="protein sequence ID" value="REF31964.1"/>
    <property type="molecule type" value="Genomic_DNA"/>
</dbReference>
<dbReference type="Proteomes" id="UP000256253">
    <property type="component" value="Unassembled WGS sequence"/>
</dbReference>
<dbReference type="Pfam" id="PF02416">
    <property type="entry name" value="TatA_B_E"/>
    <property type="match status" value="1"/>
</dbReference>
<protein>
    <submittedName>
        <fullName evidence="9">Sec-independent protein translocase protein TatB</fullName>
    </submittedName>
</protein>
<keyword evidence="6" id="KW-0811">Translocation</keyword>
<dbReference type="PRINTS" id="PR01506">
    <property type="entry name" value="TATBPROTEIN"/>
</dbReference>
<accession>A0A3D9V1B5</accession>
<evidence type="ECO:0000256" key="7">
    <source>
        <dbReference type="ARBA" id="ARBA00023136"/>
    </source>
</evidence>
<reference evidence="9 10" key="1">
    <citation type="submission" date="2018-08" db="EMBL/GenBank/DDBJ databases">
        <title>Sequencing the genomes of 1000 actinobacteria strains.</title>
        <authorList>
            <person name="Klenk H.-P."/>
        </authorList>
    </citation>
    <scope>NUCLEOTIDE SEQUENCE [LARGE SCALE GENOMIC DNA]</scope>
    <source>
        <strain evidence="9 10">DSM 22967</strain>
    </source>
</reference>
<keyword evidence="10" id="KW-1185">Reference proteome</keyword>
<evidence type="ECO:0000256" key="6">
    <source>
        <dbReference type="ARBA" id="ARBA00023010"/>
    </source>
</evidence>
<organism evidence="9 10">
    <name type="scientific">Calidifontibacter indicus</name>
    <dbReference type="NCBI Taxonomy" id="419650"/>
    <lineage>
        <taxon>Bacteria</taxon>
        <taxon>Bacillati</taxon>
        <taxon>Actinomycetota</taxon>
        <taxon>Actinomycetes</taxon>
        <taxon>Micrococcales</taxon>
        <taxon>Dermacoccaceae</taxon>
        <taxon>Calidifontibacter</taxon>
    </lineage>
</organism>
<evidence type="ECO:0000256" key="2">
    <source>
        <dbReference type="ARBA" id="ARBA00022448"/>
    </source>
</evidence>
<comment type="caution">
    <text evidence="9">The sequence shown here is derived from an EMBL/GenBank/DDBJ whole genome shotgun (WGS) entry which is preliminary data.</text>
</comment>
<evidence type="ECO:0000256" key="3">
    <source>
        <dbReference type="ARBA" id="ARBA00022692"/>
    </source>
</evidence>
<evidence type="ECO:0000256" key="4">
    <source>
        <dbReference type="ARBA" id="ARBA00022927"/>
    </source>
</evidence>
<sequence length="125" mass="14615">MFGIEPWEFVILVALAAFLIGPERLPEYIAKLRGWIRQARHMAEGAKTQLKDEMGPEFEDVNWRQYDPRQYDPRKIVRQALFDEEDEPTGQLEGGMHDPVMDAPPVWEPMRYDPDRPTPFDIEAT</sequence>
<evidence type="ECO:0000313" key="9">
    <source>
        <dbReference type="EMBL" id="REF31964.1"/>
    </source>
</evidence>
<evidence type="ECO:0000256" key="8">
    <source>
        <dbReference type="SAM" id="MobiDB-lite"/>
    </source>
</evidence>
<dbReference type="AlphaFoldDB" id="A0A3D9V1B5"/>
<keyword evidence="7" id="KW-0472">Membrane</keyword>
<comment type="subcellular location">
    <subcellularLocation>
        <location evidence="1">Membrane</location>
        <topology evidence="1">Single-pass membrane protein</topology>
    </subcellularLocation>
</comment>
<keyword evidence="4" id="KW-0653">Protein transport</keyword>
<keyword evidence="2" id="KW-0813">Transport</keyword>
<keyword evidence="3" id="KW-0812">Transmembrane</keyword>
<dbReference type="OrthoDB" id="3267321at2"/>
<name>A0A3D9V1B5_9MICO</name>
<dbReference type="RefSeq" id="WP_115923729.1">
    <property type="nucleotide sequence ID" value="NZ_QTUA01000001.1"/>
</dbReference>
<gene>
    <name evidence="9" type="ORF">DFJ65_3055</name>
</gene>
<feature type="region of interest" description="Disordered" evidence="8">
    <location>
        <begin position="82"/>
        <end position="125"/>
    </location>
</feature>
<dbReference type="Gene3D" id="1.20.5.3310">
    <property type="match status" value="1"/>
</dbReference>
<evidence type="ECO:0000256" key="1">
    <source>
        <dbReference type="ARBA" id="ARBA00004167"/>
    </source>
</evidence>
<evidence type="ECO:0000313" key="10">
    <source>
        <dbReference type="Proteomes" id="UP000256253"/>
    </source>
</evidence>
<proteinExistence type="predicted"/>
<evidence type="ECO:0000256" key="5">
    <source>
        <dbReference type="ARBA" id="ARBA00022989"/>
    </source>
</evidence>
<keyword evidence="5" id="KW-1133">Transmembrane helix</keyword>
<dbReference type="InterPro" id="IPR003369">
    <property type="entry name" value="TatA/B/E"/>
</dbReference>